<dbReference type="GO" id="GO:0006401">
    <property type="term" value="P:RNA catabolic process"/>
    <property type="evidence" value="ECO:0007669"/>
    <property type="project" value="TreeGrafter"/>
</dbReference>
<dbReference type="Pfam" id="PF00445">
    <property type="entry name" value="Ribonuclease_T2"/>
    <property type="match status" value="1"/>
</dbReference>
<dbReference type="Proteomes" id="UP001187471">
    <property type="component" value="Unassembled WGS sequence"/>
</dbReference>
<dbReference type="GO" id="GO:0005576">
    <property type="term" value="C:extracellular region"/>
    <property type="evidence" value="ECO:0007669"/>
    <property type="project" value="TreeGrafter"/>
</dbReference>
<dbReference type="GO" id="GO:0033897">
    <property type="term" value="F:ribonuclease T2 activity"/>
    <property type="evidence" value="ECO:0007669"/>
    <property type="project" value="InterPro"/>
</dbReference>
<dbReference type="PANTHER" id="PTHR11240">
    <property type="entry name" value="RIBONUCLEASE T2"/>
    <property type="match status" value="1"/>
</dbReference>
<dbReference type="GO" id="GO:0003723">
    <property type="term" value="F:RNA binding"/>
    <property type="evidence" value="ECO:0007669"/>
    <property type="project" value="InterPro"/>
</dbReference>
<accession>A0AA88ULR2</accession>
<evidence type="ECO:0000313" key="5">
    <source>
        <dbReference type="Proteomes" id="UP001187471"/>
    </source>
</evidence>
<proteinExistence type="inferred from homology"/>
<protein>
    <submittedName>
        <fullName evidence="4">Uncharacterized protein</fullName>
    </submittedName>
</protein>
<evidence type="ECO:0000256" key="1">
    <source>
        <dbReference type="ARBA" id="ARBA00007469"/>
    </source>
</evidence>
<keyword evidence="2" id="KW-0456">Lyase</keyword>
<gene>
    <name evidence="4" type="ORF">RJ640_021832</name>
</gene>
<name>A0AA88ULR2_9ASTE</name>
<reference evidence="4" key="1">
    <citation type="submission" date="2022-12" db="EMBL/GenBank/DDBJ databases">
        <title>Draft genome assemblies for two species of Escallonia (Escalloniales).</title>
        <authorList>
            <person name="Chanderbali A."/>
            <person name="Dervinis C."/>
            <person name="Anghel I."/>
            <person name="Soltis D."/>
            <person name="Soltis P."/>
            <person name="Zapata F."/>
        </authorList>
    </citation>
    <scope>NUCLEOTIDE SEQUENCE</scope>
    <source>
        <strain evidence="4">UCBG92.1500</strain>
        <tissue evidence="4">Leaf</tissue>
    </source>
</reference>
<dbReference type="Gene3D" id="3.90.730.10">
    <property type="entry name" value="Ribonuclease T2-like"/>
    <property type="match status" value="1"/>
</dbReference>
<dbReference type="InterPro" id="IPR036430">
    <property type="entry name" value="RNase_T2-like_sf"/>
</dbReference>
<dbReference type="PANTHER" id="PTHR11240:SF81">
    <property type="entry name" value="RIBONUCLEASE S-2"/>
    <property type="match status" value="1"/>
</dbReference>
<dbReference type="AlphaFoldDB" id="A0AA88ULR2"/>
<dbReference type="SUPFAM" id="SSF55895">
    <property type="entry name" value="Ribonuclease Rh-like"/>
    <property type="match status" value="1"/>
</dbReference>
<comment type="caution">
    <text evidence="4">The sequence shown here is derived from an EMBL/GenBank/DDBJ whole genome shotgun (WGS) entry which is preliminary data.</text>
</comment>
<evidence type="ECO:0000313" key="4">
    <source>
        <dbReference type="EMBL" id="KAK2986263.1"/>
    </source>
</evidence>
<evidence type="ECO:0000256" key="2">
    <source>
        <dbReference type="ARBA" id="ARBA00023239"/>
    </source>
</evidence>
<evidence type="ECO:0000256" key="3">
    <source>
        <dbReference type="RuleBase" id="RU004328"/>
    </source>
</evidence>
<organism evidence="4 5">
    <name type="scientific">Escallonia rubra</name>
    <dbReference type="NCBI Taxonomy" id="112253"/>
    <lineage>
        <taxon>Eukaryota</taxon>
        <taxon>Viridiplantae</taxon>
        <taxon>Streptophyta</taxon>
        <taxon>Embryophyta</taxon>
        <taxon>Tracheophyta</taxon>
        <taxon>Spermatophyta</taxon>
        <taxon>Magnoliopsida</taxon>
        <taxon>eudicotyledons</taxon>
        <taxon>Gunneridae</taxon>
        <taxon>Pentapetalae</taxon>
        <taxon>asterids</taxon>
        <taxon>campanulids</taxon>
        <taxon>Escalloniales</taxon>
        <taxon>Escalloniaceae</taxon>
        <taxon>Escallonia</taxon>
    </lineage>
</organism>
<dbReference type="InterPro" id="IPR001568">
    <property type="entry name" value="RNase_T2-like"/>
</dbReference>
<keyword evidence="5" id="KW-1185">Reference proteome</keyword>
<sequence length="149" mass="16951">MSEKRKLPPPLARPRRWIRMAAWLDEAAHPAYVRNLSIRWLDLKNPGKSQGFWSHEWKKHGTSSANLYPQQAYFNLAMQLHNRLNNISPGASGNQLLSRLNNYLGTSIGNVPDFKCQLDRTITTPRRNLLKEAISCNNPSDTAIDCPIS</sequence>
<dbReference type="EMBL" id="JAVXUO010001073">
    <property type="protein sequence ID" value="KAK2986263.1"/>
    <property type="molecule type" value="Genomic_DNA"/>
</dbReference>
<comment type="similarity">
    <text evidence="1 3">Belongs to the RNase T2 family.</text>
</comment>